<keyword evidence="5" id="KW-1185">Reference proteome</keyword>
<dbReference type="OrthoDB" id="1274115at2759"/>
<evidence type="ECO:0000256" key="2">
    <source>
        <dbReference type="ARBA" id="ARBA00023002"/>
    </source>
</evidence>
<evidence type="ECO:0000256" key="3">
    <source>
        <dbReference type="RuleBase" id="RU000363"/>
    </source>
</evidence>
<dbReference type="InterPro" id="IPR051911">
    <property type="entry name" value="SDR_oxidoreductase"/>
</dbReference>
<reference evidence="4 5" key="1">
    <citation type="submission" date="2018-11" db="EMBL/GenBank/DDBJ databases">
        <title>Genome sequence of Saitozyma podzolica DSM 27192.</title>
        <authorList>
            <person name="Aliyu H."/>
            <person name="Gorte O."/>
            <person name="Ochsenreither K."/>
        </authorList>
    </citation>
    <scope>NUCLEOTIDE SEQUENCE [LARGE SCALE GENOMIC DNA]</scope>
    <source>
        <strain evidence="4 5">DSM 27192</strain>
    </source>
</reference>
<dbReference type="Pfam" id="PF00106">
    <property type="entry name" value="adh_short"/>
    <property type="match status" value="1"/>
</dbReference>
<comment type="similarity">
    <text evidence="1 3">Belongs to the short-chain dehydrogenases/reductases (SDR) family.</text>
</comment>
<dbReference type="EMBL" id="RSCD01000020">
    <property type="protein sequence ID" value="RSH85487.1"/>
    <property type="molecule type" value="Genomic_DNA"/>
</dbReference>
<dbReference type="PANTHER" id="PTHR43976">
    <property type="entry name" value="SHORT CHAIN DEHYDROGENASE"/>
    <property type="match status" value="1"/>
</dbReference>
<proteinExistence type="inferred from homology"/>
<evidence type="ECO:0000256" key="1">
    <source>
        <dbReference type="ARBA" id="ARBA00006484"/>
    </source>
</evidence>
<dbReference type="AlphaFoldDB" id="A0A427Y329"/>
<comment type="caution">
    <text evidence="4">The sequence shown here is derived from an EMBL/GenBank/DDBJ whole genome shotgun (WGS) entry which is preliminary data.</text>
</comment>
<dbReference type="PRINTS" id="PR00081">
    <property type="entry name" value="GDHRDH"/>
</dbReference>
<sequence>MSIDSVHLPPLPVDDSTGGRKWFVTGASRGLGREVVIAALKAGETVYATARSASQLDNLVKQYPRLHTGSLDVCDASAASKAIADANERMGGLDVVVNNAGYANLASVEDVDLDDFKTQVETNFFGTLYVTKAAIPILRKRGGHIMQIATIGARLGTPGLAAYQSAKWAVTGLTAVLSSELKPLGIHCTILQPGGMRTDWSGSSMTCAAVSAPYEATVGNMVKMLRQHNGNEPTDPVKVGEVCVRLSRHPDPPLELLIGTDAVQYALQSGQTRQKTDELWRQLKAADPRLQTAKAEPFEHQVVCPACHYLFPGGKDLGGAAVHHTTEGEDNGVEREIAGWVVADLVVVNRVEVLVDQPGRVVVLLREAGGAGVFGSEGDNCEVILCVGYFGGLQSETSVEPVNMSWPYIKGNSNIAENKPPRRSTPTLPIGGPEGHAGLAGRPVCSLANSVRRTPAARPPAPSAALYDALITISIKLGDPCILSFKTCAPPTYAAASEG</sequence>
<dbReference type="InterPro" id="IPR036291">
    <property type="entry name" value="NAD(P)-bd_dom_sf"/>
</dbReference>
<evidence type="ECO:0000313" key="5">
    <source>
        <dbReference type="Proteomes" id="UP000279259"/>
    </source>
</evidence>
<dbReference type="SUPFAM" id="SSF51735">
    <property type="entry name" value="NAD(P)-binding Rossmann-fold domains"/>
    <property type="match status" value="1"/>
</dbReference>
<dbReference type="CDD" id="cd05374">
    <property type="entry name" value="17beta-HSD-like_SDR_c"/>
    <property type="match status" value="1"/>
</dbReference>
<dbReference type="STRING" id="1890683.A0A427Y329"/>
<keyword evidence="2" id="KW-0560">Oxidoreductase</keyword>
<evidence type="ECO:0000313" key="4">
    <source>
        <dbReference type="EMBL" id="RSH85487.1"/>
    </source>
</evidence>
<dbReference type="PANTHER" id="PTHR43976:SF16">
    <property type="entry name" value="SHORT-CHAIN DEHYDROGENASE_REDUCTASE FAMILY PROTEIN"/>
    <property type="match status" value="1"/>
</dbReference>
<organism evidence="4 5">
    <name type="scientific">Saitozyma podzolica</name>
    <dbReference type="NCBI Taxonomy" id="1890683"/>
    <lineage>
        <taxon>Eukaryota</taxon>
        <taxon>Fungi</taxon>
        <taxon>Dikarya</taxon>
        <taxon>Basidiomycota</taxon>
        <taxon>Agaricomycotina</taxon>
        <taxon>Tremellomycetes</taxon>
        <taxon>Tremellales</taxon>
        <taxon>Trimorphomycetaceae</taxon>
        <taxon>Saitozyma</taxon>
    </lineage>
</organism>
<dbReference type="GO" id="GO:0016491">
    <property type="term" value="F:oxidoreductase activity"/>
    <property type="evidence" value="ECO:0007669"/>
    <property type="project" value="UniProtKB-KW"/>
</dbReference>
<dbReference type="PRINTS" id="PR00080">
    <property type="entry name" value="SDRFAMILY"/>
</dbReference>
<dbReference type="Gene3D" id="3.40.50.720">
    <property type="entry name" value="NAD(P)-binding Rossmann-like Domain"/>
    <property type="match status" value="1"/>
</dbReference>
<gene>
    <name evidence="4" type="ORF">EHS25_004883</name>
</gene>
<protein>
    <submittedName>
        <fullName evidence="4">Uncharacterized protein</fullName>
    </submittedName>
</protein>
<name>A0A427Y329_9TREE</name>
<dbReference type="InterPro" id="IPR002347">
    <property type="entry name" value="SDR_fam"/>
</dbReference>
<accession>A0A427Y329</accession>
<dbReference type="Proteomes" id="UP000279259">
    <property type="component" value="Unassembled WGS sequence"/>
</dbReference>